<dbReference type="AlphaFoldDB" id="A0A5C5YZT5"/>
<protein>
    <submittedName>
        <fullName evidence="1">Uncharacterized protein</fullName>
    </submittedName>
</protein>
<dbReference type="Proteomes" id="UP000315010">
    <property type="component" value="Unassembled WGS sequence"/>
</dbReference>
<keyword evidence="2" id="KW-1185">Reference proteome</keyword>
<gene>
    <name evidence="1" type="ORF">CA13_20140</name>
</gene>
<proteinExistence type="predicted"/>
<sequence length="102" mass="11297">MFSATAEYRDWPALIITIDAGLFSLFTPRFGDSNHPVPGLGVSGRLTVRESPIRVVNAFGRHSDQKSRHSLVSRTFGLYESHRRRDSLNLASVGRLGAARSK</sequence>
<comment type="caution">
    <text evidence="1">The sequence shown here is derived from an EMBL/GenBank/DDBJ whole genome shotgun (WGS) entry which is preliminary data.</text>
</comment>
<organism evidence="1 2">
    <name type="scientific">Novipirellula herctigrandis</name>
    <dbReference type="NCBI Taxonomy" id="2527986"/>
    <lineage>
        <taxon>Bacteria</taxon>
        <taxon>Pseudomonadati</taxon>
        <taxon>Planctomycetota</taxon>
        <taxon>Planctomycetia</taxon>
        <taxon>Pirellulales</taxon>
        <taxon>Pirellulaceae</taxon>
        <taxon>Novipirellula</taxon>
    </lineage>
</organism>
<evidence type="ECO:0000313" key="2">
    <source>
        <dbReference type="Proteomes" id="UP000315010"/>
    </source>
</evidence>
<name>A0A5C5YZT5_9BACT</name>
<accession>A0A5C5YZT5</accession>
<dbReference type="EMBL" id="SJPJ01000001">
    <property type="protein sequence ID" value="TWT80569.1"/>
    <property type="molecule type" value="Genomic_DNA"/>
</dbReference>
<reference evidence="1 2" key="1">
    <citation type="submission" date="2019-02" db="EMBL/GenBank/DDBJ databases">
        <title>Deep-cultivation of Planctomycetes and their phenomic and genomic characterization uncovers novel biology.</title>
        <authorList>
            <person name="Wiegand S."/>
            <person name="Jogler M."/>
            <person name="Boedeker C."/>
            <person name="Pinto D."/>
            <person name="Vollmers J."/>
            <person name="Rivas-Marin E."/>
            <person name="Kohn T."/>
            <person name="Peeters S.H."/>
            <person name="Heuer A."/>
            <person name="Rast P."/>
            <person name="Oberbeckmann S."/>
            <person name="Bunk B."/>
            <person name="Jeske O."/>
            <person name="Meyerdierks A."/>
            <person name="Storesund J.E."/>
            <person name="Kallscheuer N."/>
            <person name="Luecker S."/>
            <person name="Lage O.M."/>
            <person name="Pohl T."/>
            <person name="Merkel B.J."/>
            <person name="Hornburger P."/>
            <person name="Mueller R.-W."/>
            <person name="Bruemmer F."/>
            <person name="Labrenz M."/>
            <person name="Spormann A.M."/>
            <person name="Op Den Camp H."/>
            <person name="Overmann J."/>
            <person name="Amann R."/>
            <person name="Jetten M.S.M."/>
            <person name="Mascher T."/>
            <person name="Medema M.H."/>
            <person name="Devos D.P."/>
            <person name="Kaster A.-K."/>
            <person name="Ovreas L."/>
            <person name="Rohde M."/>
            <person name="Galperin M.Y."/>
            <person name="Jogler C."/>
        </authorList>
    </citation>
    <scope>NUCLEOTIDE SEQUENCE [LARGE SCALE GENOMIC DNA]</scope>
    <source>
        <strain evidence="1 2">CA13</strain>
    </source>
</reference>
<evidence type="ECO:0000313" key="1">
    <source>
        <dbReference type="EMBL" id="TWT80569.1"/>
    </source>
</evidence>